<evidence type="ECO:0000313" key="3">
    <source>
        <dbReference type="Proteomes" id="UP001187192"/>
    </source>
</evidence>
<sequence>MLINEKSLGPSQVIQEVSTQRTHEIEPLEEVCRNPTVLFQDLFTLRSHGQSLQGEEEDDLRAQGCEQKVHPLNEHRAPSPNGDEQCGGGQHSSNRQAKGPYPYRAVNLQGDLRSRKYREGLKAFV</sequence>
<dbReference type="EMBL" id="BTGU01000339">
    <property type="protein sequence ID" value="GMN66571.1"/>
    <property type="molecule type" value="Genomic_DNA"/>
</dbReference>
<name>A0AA88E5Y7_FICCA</name>
<organism evidence="2 3">
    <name type="scientific">Ficus carica</name>
    <name type="common">Common fig</name>
    <dbReference type="NCBI Taxonomy" id="3494"/>
    <lineage>
        <taxon>Eukaryota</taxon>
        <taxon>Viridiplantae</taxon>
        <taxon>Streptophyta</taxon>
        <taxon>Embryophyta</taxon>
        <taxon>Tracheophyta</taxon>
        <taxon>Spermatophyta</taxon>
        <taxon>Magnoliopsida</taxon>
        <taxon>eudicotyledons</taxon>
        <taxon>Gunneridae</taxon>
        <taxon>Pentapetalae</taxon>
        <taxon>rosids</taxon>
        <taxon>fabids</taxon>
        <taxon>Rosales</taxon>
        <taxon>Moraceae</taxon>
        <taxon>Ficeae</taxon>
        <taxon>Ficus</taxon>
    </lineage>
</organism>
<protein>
    <submittedName>
        <fullName evidence="2">Uncharacterized protein</fullName>
    </submittedName>
</protein>
<dbReference type="AlphaFoldDB" id="A0AA88E5Y7"/>
<proteinExistence type="predicted"/>
<accession>A0AA88E5Y7</accession>
<reference evidence="2" key="1">
    <citation type="submission" date="2023-07" db="EMBL/GenBank/DDBJ databases">
        <title>draft genome sequence of fig (Ficus carica).</title>
        <authorList>
            <person name="Takahashi T."/>
            <person name="Nishimura K."/>
        </authorList>
    </citation>
    <scope>NUCLEOTIDE SEQUENCE</scope>
</reference>
<gene>
    <name evidence="2" type="ORF">TIFTF001_035639</name>
</gene>
<comment type="caution">
    <text evidence="2">The sequence shown here is derived from an EMBL/GenBank/DDBJ whole genome shotgun (WGS) entry which is preliminary data.</text>
</comment>
<dbReference type="Proteomes" id="UP001187192">
    <property type="component" value="Unassembled WGS sequence"/>
</dbReference>
<feature type="region of interest" description="Disordered" evidence="1">
    <location>
        <begin position="70"/>
        <end position="103"/>
    </location>
</feature>
<keyword evidence="3" id="KW-1185">Reference proteome</keyword>
<evidence type="ECO:0000256" key="1">
    <source>
        <dbReference type="SAM" id="MobiDB-lite"/>
    </source>
</evidence>
<evidence type="ECO:0000313" key="2">
    <source>
        <dbReference type="EMBL" id="GMN66571.1"/>
    </source>
</evidence>